<dbReference type="InterPro" id="IPR050386">
    <property type="entry name" value="Glycosyl_hydrolase_5"/>
</dbReference>
<keyword evidence="3" id="KW-0326">Glycosidase</keyword>
<reference evidence="4 5" key="1">
    <citation type="submission" date="2013-02" db="EMBL/GenBank/DDBJ databases">
        <title>Genome sequence of Candida maltosa Xu316, a potential industrial strain for xylitol and ethanol production.</title>
        <authorList>
            <person name="Yu J."/>
            <person name="Wang Q."/>
            <person name="Geng X."/>
            <person name="Bao W."/>
            <person name="He P."/>
            <person name="Cai J."/>
        </authorList>
    </citation>
    <scope>NUCLEOTIDE SEQUENCE [LARGE SCALE GENOMIC DNA]</scope>
    <source>
        <strain evidence="5">Xu316</strain>
    </source>
</reference>
<gene>
    <name evidence="4" type="ORF">G210_5047</name>
</gene>
<dbReference type="eggNOG" id="ENOG502QVVM">
    <property type="taxonomic scope" value="Eukaryota"/>
</dbReference>
<dbReference type="Proteomes" id="UP000011777">
    <property type="component" value="Unassembled WGS sequence"/>
</dbReference>
<keyword evidence="5" id="KW-1185">Reference proteome</keyword>
<protein>
    <recommendedName>
        <fullName evidence="6">Glycoside hydrolase family 5 domain-containing protein</fullName>
    </recommendedName>
</protein>
<evidence type="ECO:0000313" key="5">
    <source>
        <dbReference type="Proteomes" id="UP000011777"/>
    </source>
</evidence>
<sequence>MQAAFSKLRLKNRASDIPEAEPASTAGKPPSTRQIYQSRENYGVNFGSCFVLEKWIYHDLFSETDGDTELDAVSSLYKKLGEKDARSKFEDHWNGYANDDDWKWLQDHHVTSIRLPIGYWEVDNGSFANGTKFEPYKGIYNNAWNIVKDKYIQKAGEHNISVLVDIHGLPGGANNSGHSGEPGAGGDFWKNDKAQLQAAKMMGWIANDLKKYDNISGIQVVNEAEFADPPKKQSTYYAACITEIRKSDSSIPIVISDGWWADQWVKWVQEKQGPDGYIGVVIDEHVYRCFSDDDKKKKPQQIIDDLNGDLLTNLTDDGKGVDFIVGEYSCVLDQQSWDNDKNANRDEFVEKYGQRQGELLAKRTSGYYFWTFKFQSGNGGEWDFKTMTEKGALIPPPIPAKQPSQDQLDNALNDAFGNHKNYWDNQDPKGKYDHDFFKEGFSTAWKDADAFAQFNGSKIGRKQAWKRSRLEEFASAKGKSNNLWEWEQGFDQGFEAFYNFST</sequence>
<name>M3HR34_CANMX</name>
<dbReference type="SUPFAM" id="SSF51445">
    <property type="entry name" value="(Trans)glycosidases"/>
    <property type="match status" value="1"/>
</dbReference>
<dbReference type="GO" id="GO:0005737">
    <property type="term" value="C:cytoplasm"/>
    <property type="evidence" value="ECO:0007669"/>
    <property type="project" value="UniProtKB-ARBA"/>
</dbReference>
<comment type="caution">
    <text evidence="4">The sequence shown here is derived from an EMBL/GenBank/DDBJ whole genome shotgun (WGS) entry which is preliminary data.</text>
</comment>
<keyword evidence="2" id="KW-0378">Hydrolase</keyword>
<dbReference type="GO" id="GO:0009251">
    <property type="term" value="P:glucan catabolic process"/>
    <property type="evidence" value="ECO:0007669"/>
    <property type="project" value="TreeGrafter"/>
</dbReference>
<dbReference type="OMA" id="GWFFWTL"/>
<dbReference type="PANTHER" id="PTHR31297:SF43">
    <property type="entry name" value="GLUCAN 1,3-BETA-GLUCOSIDASE 3"/>
    <property type="match status" value="1"/>
</dbReference>
<dbReference type="STRING" id="1245528.M3HR34"/>
<evidence type="ECO:0000256" key="2">
    <source>
        <dbReference type="ARBA" id="ARBA00022801"/>
    </source>
</evidence>
<dbReference type="GO" id="GO:0005576">
    <property type="term" value="C:extracellular region"/>
    <property type="evidence" value="ECO:0007669"/>
    <property type="project" value="TreeGrafter"/>
</dbReference>
<dbReference type="InterPro" id="IPR017853">
    <property type="entry name" value="GH"/>
</dbReference>
<dbReference type="GO" id="GO:0046557">
    <property type="term" value="F:glucan endo-1,6-beta-glucosidase activity"/>
    <property type="evidence" value="ECO:0007669"/>
    <property type="project" value="TreeGrafter"/>
</dbReference>
<dbReference type="EMBL" id="AOGT01000430">
    <property type="protein sequence ID" value="EMG49967.1"/>
    <property type="molecule type" value="Genomic_DNA"/>
</dbReference>
<dbReference type="GO" id="GO:0009986">
    <property type="term" value="C:cell surface"/>
    <property type="evidence" value="ECO:0007669"/>
    <property type="project" value="TreeGrafter"/>
</dbReference>
<dbReference type="PANTHER" id="PTHR31297">
    <property type="entry name" value="GLUCAN ENDO-1,6-BETA-GLUCOSIDASE B"/>
    <property type="match status" value="1"/>
</dbReference>
<evidence type="ECO:0000313" key="4">
    <source>
        <dbReference type="EMBL" id="EMG49967.1"/>
    </source>
</evidence>
<evidence type="ECO:0008006" key="6">
    <source>
        <dbReference type="Google" id="ProtNLM"/>
    </source>
</evidence>
<dbReference type="AlphaFoldDB" id="M3HR34"/>
<dbReference type="HOGENOM" id="CLU_004624_8_2_1"/>
<proteinExistence type="inferred from homology"/>
<accession>M3HR34</accession>
<comment type="similarity">
    <text evidence="1">Belongs to the glycosyl hydrolase 5 (cellulase A) family.</text>
</comment>
<evidence type="ECO:0000256" key="3">
    <source>
        <dbReference type="ARBA" id="ARBA00023295"/>
    </source>
</evidence>
<dbReference type="FunFam" id="3.20.20.80:FF:000100">
    <property type="entry name" value="Glycoside hydrolase superfamily"/>
    <property type="match status" value="1"/>
</dbReference>
<organism evidence="4 5">
    <name type="scientific">Candida maltosa (strain Xu316)</name>
    <name type="common">Yeast</name>
    <dbReference type="NCBI Taxonomy" id="1245528"/>
    <lineage>
        <taxon>Eukaryota</taxon>
        <taxon>Fungi</taxon>
        <taxon>Dikarya</taxon>
        <taxon>Ascomycota</taxon>
        <taxon>Saccharomycotina</taxon>
        <taxon>Pichiomycetes</taxon>
        <taxon>Debaryomycetaceae</taxon>
        <taxon>Candida/Lodderomyces clade</taxon>
        <taxon>Candida</taxon>
    </lineage>
</organism>
<evidence type="ECO:0000256" key="1">
    <source>
        <dbReference type="ARBA" id="ARBA00005641"/>
    </source>
</evidence>
<dbReference type="OrthoDB" id="1887033at2759"/>
<dbReference type="Gene3D" id="3.20.20.80">
    <property type="entry name" value="Glycosidases"/>
    <property type="match status" value="1"/>
</dbReference>